<dbReference type="Gene3D" id="3.10.50.40">
    <property type="match status" value="1"/>
</dbReference>
<evidence type="ECO:0000256" key="7">
    <source>
        <dbReference type="SAM" id="SignalP"/>
    </source>
</evidence>
<dbReference type="Pfam" id="PF00254">
    <property type="entry name" value="FKBP_C"/>
    <property type="match status" value="1"/>
</dbReference>
<dbReference type="RefSeq" id="WP_344052613.1">
    <property type="nucleotide sequence ID" value="NZ_BAAAPK010000001.1"/>
</dbReference>
<name>A0ABN2GDG6_9MICO</name>
<keyword evidence="4 6" id="KW-0697">Rotamase</keyword>
<dbReference type="PROSITE" id="PS51257">
    <property type="entry name" value="PROKAR_LIPOPROTEIN"/>
    <property type="match status" value="1"/>
</dbReference>
<evidence type="ECO:0000256" key="2">
    <source>
        <dbReference type="ARBA" id="ARBA00006577"/>
    </source>
</evidence>
<dbReference type="GO" id="GO:0016853">
    <property type="term" value="F:isomerase activity"/>
    <property type="evidence" value="ECO:0007669"/>
    <property type="project" value="UniProtKB-KW"/>
</dbReference>
<evidence type="ECO:0000256" key="6">
    <source>
        <dbReference type="PROSITE-ProRule" id="PRU00277"/>
    </source>
</evidence>
<evidence type="ECO:0000256" key="4">
    <source>
        <dbReference type="ARBA" id="ARBA00023110"/>
    </source>
</evidence>
<evidence type="ECO:0000313" key="10">
    <source>
        <dbReference type="Proteomes" id="UP001500596"/>
    </source>
</evidence>
<keyword evidence="5 6" id="KW-0413">Isomerase</keyword>
<dbReference type="EMBL" id="BAAAPK010000001">
    <property type="protein sequence ID" value="GAA1669458.1"/>
    <property type="molecule type" value="Genomic_DNA"/>
</dbReference>
<organism evidence="9 10">
    <name type="scientific">Microbacterium lacus</name>
    <dbReference type="NCBI Taxonomy" id="415217"/>
    <lineage>
        <taxon>Bacteria</taxon>
        <taxon>Bacillati</taxon>
        <taxon>Actinomycetota</taxon>
        <taxon>Actinomycetes</taxon>
        <taxon>Micrococcales</taxon>
        <taxon>Microbacteriaceae</taxon>
        <taxon>Microbacterium</taxon>
    </lineage>
</organism>
<dbReference type="EC" id="5.2.1.8" evidence="3 6"/>
<evidence type="ECO:0000313" key="9">
    <source>
        <dbReference type="EMBL" id="GAA1669458.1"/>
    </source>
</evidence>
<feature type="signal peptide" evidence="7">
    <location>
        <begin position="1"/>
        <end position="37"/>
    </location>
</feature>
<keyword evidence="10" id="KW-1185">Reference proteome</keyword>
<dbReference type="PANTHER" id="PTHR43811:SF19">
    <property type="entry name" value="39 KDA FK506-BINDING NUCLEAR PROTEIN"/>
    <property type="match status" value="1"/>
</dbReference>
<comment type="catalytic activity">
    <reaction evidence="1 6">
        <text>[protein]-peptidylproline (omega=180) = [protein]-peptidylproline (omega=0)</text>
        <dbReference type="Rhea" id="RHEA:16237"/>
        <dbReference type="Rhea" id="RHEA-COMP:10747"/>
        <dbReference type="Rhea" id="RHEA-COMP:10748"/>
        <dbReference type="ChEBI" id="CHEBI:83833"/>
        <dbReference type="ChEBI" id="CHEBI:83834"/>
        <dbReference type="EC" id="5.2.1.8"/>
    </reaction>
</comment>
<evidence type="ECO:0000256" key="1">
    <source>
        <dbReference type="ARBA" id="ARBA00000971"/>
    </source>
</evidence>
<dbReference type="SUPFAM" id="SSF54534">
    <property type="entry name" value="FKBP-like"/>
    <property type="match status" value="1"/>
</dbReference>
<dbReference type="PANTHER" id="PTHR43811">
    <property type="entry name" value="FKBP-TYPE PEPTIDYL-PROLYL CIS-TRANS ISOMERASE FKPA"/>
    <property type="match status" value="1"/>
</dbReference>
<sequence length="322" mass="32562">MTRFSLLTLPEVSVLSRRMATLSVVAVILVTATSCTATVPSDQLEVAETVDMCAAAAAPGVASDAVEATGEIGTSASATFASPLAVTSTERTVLVEGDGREVTGTDIVDYALTVYDATSGGLISQEGYTGPPQLPLAAATIGPILGCARVGSRVVAVMPETDQGGPTVWVLDVRSASPAIATGAPQAVPDGMPTVTLSEGGVPTITVPNAEPPAEVELAVLKKGDGPLVAAGDTVLLQYSGVRWSNGKVFDASWSKGAPATLTTTDVIEGYRPALEGQTIGSQVLVVIPPASAYGEGAINDTDLTGETLVFVVDLLASAPPR</sequence>
<proteinExistence type="inferred from homology"/>
<evidence type="ECO:0000256" key="3">
    <source>
        <dbReference type="ARBA" id="ARBA00013194"/>
    </source>
</evidence>
<gene>
    <name evidence="9" type="ORF">GCM10009807_11990</name>
</gene>
<reference evidence="9 10" key="1">
    <citation type="journal article" date="2019" name="Int. J. Syst. Evol. Microbiol.">
        <title>The Global Catalogue of Microorganisms (GCM) 10K type strain sequencing project: providing services to taxonomists for standard genome sequencing and annotation.</title>
        <authorList>
            <consortium name="The Broad Institute Genomics Platform"/>
            <consortium name="The Broad Institute Genome Sequencing Center for Infectious Disease"/>
            <person name="Wu L."/>
            <person name="Ma J."/>
        </authorList>
    </citation>
    <scope>NUCLEOTIDE SEQUENCE [LARGE SCALE GENOMIC DNA]</scope>
    <source>
        <strain evidence="9 10">JCM 15575</strain>
    </source>
</reference>
<comment type="caution">
    <text evidence="9">The sequence shown here is derived from an EMBL/GenBank/DDBJ whole genome shotgun (WGS) entry which is preliminary data.</text>
</comment>
<evidence type="ECO:0000259" key="8">
    <source>
        <dbReference type="PROSITE" id="PS50059"/>
    </source>
</evidence>
<feature type="chain" id="PRO_5045823252" description="peptidylprolyl isomerase" evidence="7">
    <location>
        <begin position="38"/>
        <end position="322"/>
    </location>
</feature>
<dbReference type="Proteomes" id="UP001500596">
    <property type="component" value="Unassembled WGS sequence"/>
</dbReference>
<accession>A0ABN2GDG6</accession>
<comment type="similarity">
    <text evidence="2">Belongs to the FKBP-type PPIase family.</text>
</comment>
<feature type="domain" description="PPIase FKBP-type" evidence="8">
    <location>
        <begin position="232"/>
        <end position="319"/>
    </location>
</feature>
<dbReference type="InterPro" id="IPR046357">
    <property type="entry name" value="PPIase_dom_sf"/>
</dbReference>
<protein>
    <recommendedName>
        <fullName evidence="3 6">peptidylprolyl isomerase</fullName>
        <ecNumber evidence="3 6">5.2.1.8</ecNumber>
    </recommendedName>
</protein>
<dbReference type="InterPro" id="IPR001179">
    <property type="entry name" value="PPIase_FKBP_dom"/>
</dbReference>
<keyword evidence="7" id="KW-0732">Signal</keyword>
<evidence type="ECO:0000256" key="5">
    <source>
        <dbReference type="ARBA" id="ARBA00023235"/>
    </source>
</evidence>
<dbReference type="PROSITE" id="PS50059">
    <property type="entry name" value="FKBP_PPIASE"/>
    <property type="match status" value="1"/>
</dbReference>